<evidence type="ECO:0000313" key="1">
    <source>
        <dbReference type="EMBL" id="MQM16424.1"/>
    </source>
</evidence>
<gene>
    <name evidence="1" type="ORF">Taro_049379</name>
</gene>
<proteinExistence type="predicted"/>
<accession>A0A843XAL9</accession>
<sequence length="173" mass="19498">MVSGIFAIHWHAWTFSSFVDFSENLWRLARGFVPSSRPTKDFHAIFELLEGLHRLFYNVAPSWISGGGVHLVGFGSEVGASGPPVEFLDQRWGAFGWMFGGPEVGCLRLGLDWRMETLMRKRNGSITSLTTADMTTTMNESYEWAFVCPGAPPSIKEEVEVVVHQWELEVKDQ</sequence>
<organism evidence="1 2">
    <name type="scientific">Colocasia esculenta</name>
    <name type="common">Wild taro</name>
    <name type="synonym">Arum esculentum</name>
    <dbReference type="NCBI Taxonomy" id="4460"/>
    <lineage>
        <taxon>Eukaryota</taxon>
        <taxon>Viridiplantae</taxon>
        <taxon>Streptophyta</taxon>
        <taxon>Embryophyta</taxon>
        <taxon>Tracheophyta</taxon>
        <taxon>Spermatophyta</taxon>
        <taxon>Magnoliopsida</taxon>
        <taxon>Liliopsida</taxon>
        <taxon>Araceae</taxon>
        <taxon>Aroideae</taxon>
        <taxon>Colocasieae</taxon>
        <taxon>Colocasia</taxon>
    </lineage>
</organism>
<evidence type="ECO:0000313" key="2">
    <source>
        <dbReference type="Proteomes" id="UP000652761"/>
    </source>
</evidence>
<name>A0A843XAL9_COLES</name>
<dbReference type="AlphaFoldDB" id="A0A843XAL9"/>
<dbReference type="Proteomes" id="UP000652761">
    <property type="component" value="Unassembled WGS sequence"/>
</dbReference>
<comment type="caution">
    <text evidence="1">The sequence shown here is derived from an EMBL/GenBank/DDBJ whole genome shotgun (WGS) entry which is preliminary data.</text>
</comment>
<keyword evidence="2" id="KW-1185">Reference proteome</keyword>
<reference evidence="1" key="1">
    <citation type="submission" date="2017-07" db="EMBL/GenBank/DDBJ databases">
        <title>Taro Niue Genome Assembly and Annotation.</title>
        <authorList>
            <person name="Atibalentja N."/>
            <person name="Keating K."/>
            <person name="Fields C.J."/>
        </authorList>
    </citation>
    <scope>NUCLEOTIDE SEQUENCE</scope>
    <source>
        <strain evidence="1">Niue_2</strain>
        <tissue evidence="1">Leaf</tissue>
    </source>
</reference>
<dbReference type="EMBL" id="NMUH01006995">
    <property type="protein sequence ID" value="MQM16424.1"/>
    <property type="molecule type" value="Genomic_DNA"/>
</dbReference>
<protein>
    <submittedName>
        <fullName evidence="1">Uncharacterized protein</fullName>
    </submittedName>
</protein>